<keyword evidence="3" id="KW-1185">Reference proteome</keyword>
<dbReference type="SUPFAM" id="SSF81383">
    <property type="entry name" value="F-box domain"/>
    <property type="match status" value="1"/>
</dbReference>
<accession>A0A165H5C7</accession>
<reference evidence="2 3" key="1">
    <citation type="journal article" date="2016" name="Mol. Biol. Evol.">
        <title>Comparative Genomics of Early-Diverging Mushroom-Forming Fungi Provides Insights into the Origins of Lignocellulose Decay Capabilities.</title>
        <authorList>
            <person name="Nagy L.G."/>
            <person name="Riley R."/>
            <person name="Tritt A."/>
            <person name="Adam C."/>
            <person name="Daum C."/>
            <person name="Floudas D."/>
            <person name="Sun H."/>
            <person name="Yadav J.S."/>
            <person name="Pangilinan J."/>
            <person name="Larsson K.H."/>
            <person name="Matsuura K."/>
            <person name="Barry K."/>
            <person name="Labutti K."/>
            <person name="Kuo R."/>
            <person name="Ohm R.A."/>
            <person name="Bhattacharya S.S."/>
            <person name="Shirouzu T."/>
            <person name="Yoshinaga Y."/>
            <person name="Martin F.M."/>
            <person name="Grigoriev I.V."/>
            <person name="Hibbett D.S."/>
        </authorList>
    </citation>
    <scope>NUCLEOTIDE SEQUENCE [LARGE SCALE GENOMIC DNA]</scope>
    <source>
        <strain evidence="2 3">HHB12029</strain>
    </source>
</reference>
<feature type="domain" description="F-box" evidence="1">
    <location>
        <begin position="47"/>
        <end position="95"/>
    </location>
</feature>
<dbReference type="Proteomes" id="UP000077266">
    <property type="component" value="Unassembled WGS sequence"/>
</dbReference>
<gene>
    <name evidence="2" type="ORF">EXIGLDRAFT_719266</name>
</gene>
<dbReference type="PANTHER" id="PTHR20933">
    <property type="entry name" value="F-BOX ONLY PROTEIN 33"/>
    <property type="match status" value="1"/>
</dbReference>
<dbReference type="AlphaFoldDB" id="A0A165H5C7"/>
<proteinExistence type="predicted"/>
<sequence length="563" mass="61647">MNPPSRPPSALDRLPGVVLAALTESHGNTAHVQSVVSDSIDAYVQTRAQTGALPPELLVHILSFLPLSSQIRAAQVCKRWRALSLSNPARLWSTVVVRGGKKMVPGTLLALLDRSGDVDITMDLTAASENAYEISLALTRHLGHTRRLALWVDTAVDGRAREHLRKALEAPAPRLRDIALWEGQGAFDASTQLRWFGDTAPPMLQRAKLYLRSLVAGTFIVPTGLTSLTRLLYAPHNISTIDFELDALLSALPALDTLALEVTRATPFVPGGDAQALLQPQVFGYNVLERLESLDTLALVAAHDEAALYPFAVPFASLRSRSLVLSWPEARGIASISMDVHTSMLAVLAEMANVEALTIHYSSGLNIDVRDAKGRERTFLEVPRHMIPSSAIFAQITTLSVAELAWAHSNTPDEVDEAGMLLLAAPNLLDLTVFLLRPTSHIGTLAHRSAFFLPRSRFSGHTLSCSNLRTVSFVSRASVSWESASHDIPTMLDPTLIETFLTYRLSYSSAVLEELRFVGVKGFVSVLSVEIARLFGMARRVEIERTRPSDLRLVADMLSWKWP</sequence>
<evidence type="ECO:0000313" key="3">
    <source>
        <dbReference type="Proteomes" id="UP000077266"/>
    </source>
</evidence>
<dbReference type="SMART" id="SM00256">
    <property type="entry name" value="FBOX"/>
    <property type="match status" value="1"/>
</dbReference>
<dbReference type="PROSITE" id="PS50181">
    <property type="entry name" value="FBOX"/>
    <property type="match status" value="1"/>
</dbReference>
<evidence type="ECO:0000259" key="1">
    <source>
        <dbReference type="PROSITE" id="PS50181"/>
    </source>
</evidence>
<dbReference type="CDD" id="cd09917">
    <property type="entry name" value="F-box_SF"/>
    <property type="match status" value="1"/>
</dbReference>
<dbReference type="Gene3D" id="1.20.1280.50">
    <property type="match status" value="1"/>
</dbReference>
<dbReference type="InterPro" id="IPR001810">
    <property type="entry name" value="F-box_dom"/>
</dbReference>
<dbReference type="InterPro" id="IPR036047">
    <property type="entry name" value="F-box-like_dom_sf"/>
</dbReference>
<dbReference type="GO" id="GO:0031398">
    <property type="term" value="P:positive regulation of protein ubiquitination"/>
    <property type="evidence" value="ECO:0007669"/>
    <property type="project" value="TreeGrafter"/>
</dbReference>
<dbReference type="InParanoid" id="A0A165H5C7"/>
<dbReference type="EMBL" id="KV426026">
    <property type="protein sequence ID" value="KZV91476.1"/>
    <property type="molecule type" value="Genomic_DNA"/>
</dbReference>
<dbReference type="Pfam" id="PF12937">
    <property type="entry name" value="F-box-like"/>
    <property type="match status" value="1"/>
</dbReference>
<name>A0A165H5C7_EXIGL</name>
<protein>
    <recommendedName>
        <fullName evidence="1">F-box domain-containing protein</fullName>
    </recommendedName>
</protein>
<dbReference type="PANTHER" id="PTHR20933:SF4">
    <property type="entry name" value="F-BOX INVOLVED IN POLYQ PATHOGENESIS, ISOFORM A"/>
    <property type="match status" value="1"/>
</dbReference>
<dbReference type="OrthoDB" id="8757000at2759"/>
<organism evidence="2 3">
    <name type="scientific">Exidia glandulosa HHB12029</name>
    <dbReference type="NCBI Taxonomy" id="1314781"/>
    <lineage>
        <taxon>Eukaryota</taxon>
        <taxon>Fungi</taxon>
        <taxon>Dikarya</taxon>
        <taxon>Basidiomycota</taxon>
        <taxon>Agaricomycotina</taxon>
        <taxon>Agaricomycetes</taxon>
        <taxon>Auriculariales</taxon>
        <taxon>Exidiaceae</taxon>
        <taxon>Exidia</taxon>
    </lineage>
</organism>
<evidence type="ECO:0000313" key="2">
    <source>
        <dbReference type="EMBL" id="KZV91476.1"/>
    </source>
</evidence>